<organism evidence="2 3">
    <name type="scientific">Olsenella absiana</name>
    <dbReference type="NCBI Taxonomy" id="3115222"/>
    <lineage>
        <taxon>Bacteria</taxon>
        <taxon>Bacillati</taxon>
        <taxon>Actinomycetota</taxon>
        <taxon>Coriobacteriia</taxon>
        <taxon>Coriobacteriales</taxon>
        <taxon>Atopobiaceae</taxon>
        <taxon>Olsenella</taxon>
    </lineage>
</organism>
<accession>A0ABU7RA25</accession>
<sequence>MPQNRVQEVVFTALMVVAMVYGMICYNIALEVGGLSNFVFVAALRELAYMGPIAFVLDLVVVSPSASRRAAGLVGSEPRTPFAMVAAISALSVQLMCPLMSLVATLLIKRPAAPDVVATWFQTTVLNFPMALLWQFFVAGPVVRRVAGALFSLGASRAAAAAEAE</sequence>
<feature type="transmembrane region" description="Helical" evidence="1">
    <location>
        <begin position="35"/>
        <end position="61"/>
    </location>
</feature>
<evidence type="ECO:0000256" key="1">
    <source>
        <dbReference type="SAM" id="Phobius"/>
    </source>
</evidence>
<feature type="transmembrane region" description="Helical" evidence="1">
    <location>
        <begin position="82"/>
        <end position="108"/>
    </location>
</feature>
<dbReference type="RefSeq" id="WP_330958213.1">
    <property type="nucleotide sequence ID" value="NZ_JAZGJQ010000004.1"/>
</dbReference>
<dbReference type="InterPro" id="IPR021529">
    <property type="entry name" value="DUF2798"/>
</dbReference>
<reference evidence="2 3" key="1">
    <citation type="submission" date="2024-01" db="EMBL/GenBank/DDBJ databases">
        <title>Description of Olsenella sp. nov., isolated from pig feces.</title>
        <authorList>
            <person name="Chang Y.-H."/>
        </authorList>
    </citation>
    <scope>NUCLEOTIDE SEQUENCE [LARGE SCALE GENOMIC DNA]</scope>
    <source>
        <strain evidence="2 3">YH-ols2223</strain>
    </source>
</reference>
<keyword evidence="1" id="KW-0812">Transmembrane</keyword>
<gene>
    <name evidence="2" type="ORF">VXJ25_05500</name>
</gene>
<protein>
    <submittedName>
        <fullName evidence="2">DUF2798 domain-containing protein</fullName>
    </submittedName>
</protein>
<name>A0ABU7RA25_9ACTN</name>
<feature type="transmembrane region" description="Helical" evidence="1">
    <location>
        <begin position="9"/>
        <end position="29"/>
    </location>
</feature>
<evidence type="ECO:0000313" key="3">
    <source>
        <dbReference type="Proteomes" id="UP001332931"/>
    </source>
</evidence>
<proteinExistence type="predicted"/>
<dbReference type="Proteomes" id="UP001332931">
    <property type="component" value="Unassembled WGS sequence"/>
</dbReference>
<evidence type="ECO:0000313" key="2">
    <source>
        <dbReference type="EMBL" id="MEE6147447.1"/>
    </source>
</evidence>
<keyword evidence="3" id="KW-1185">Reference proteome</keyword>
<feature type="transmembrane region" description="Helical" evidence="1">
    <location>
        <begin position="120"/>
        <end position="143"/>
    </location>
</feature>
<comment type="caution">
    <text evidence="2">The sequence shown here is derived from an EMBL/GenBank/DDBJ whole genome shotgun (WGS) entry which is preliminary data.</text>
</comment>
<dbReference type="EMBL" id="JAZGJQ010000004">
    <property type="protein sequence ID" value="MEE6147447.1"/>
    <property type="molecule type" value="Genomic_DNA"/>
</dbReference>
<keyword evidence="1" id="KW-0472">Membrane</keyword>
<keyword evidence="1" id="KW-1133">Transmembrane helix</keyword>
<dbReference type="Pfam" id="PF11391">
    <property type="entry name" value="DUF2798"/>
    <property type="match status" value="2"/>
</dbReference>